<keyword evidence="2" id="KW-0472">Membrane</keyword>
<keyword evidence="2" id="KW-1133">Transmembrane helix</keyword>
<keyword evidence="2" id="KW-0812">Transmembrane</keyword>
<accession>A0A426YZZ1</accession>
<name>A0A426YZZ1_ENSVE</name>
<reference evidence="3 4" key="1">
    <citation type="journal article" date="2014" name="Agronomy (Basel)">
        <title>A Draft Genome Sequence for Ensete ventricosum, the Drought-Tolerant Tree Against Hunger.</title>
        <authorList>
            <person name="Harrison J."/>
            <person name="Moore K.A."/>
            <person name="Paszkiewicz K."/>
            <person name="Jones T."/>
            <person name="Grant M."/>
            <person name="Ambacheew D."/>
            <person name="Muzemil S."/>
            <person name="Studholme D.J."/>
        </authorList>
    </citation>
    <scope>NUCLEOTIDE SEQUENCE [LARGE SCALE GENOMIC DNA]</scope>
</reference>
<evidence type="ECO:0000256" key="1">
    <source>
        <dbReference type="SAM" id="MobiDB-lite"/>
    </source>
</evidence>
<evidence type="ECO:0000256" key="2">
    <source>
        <dbReference type="SAM" id="Phobius"/>
    </source>
</evidence>
<organism evidence="3 4">
    <name type="scientific">Ensete ventricosum</name>
    <name type="common">Abyssinian banana</name>
    <name type="synonym">Musa ensete</name>
    <dbReference type="NCBI Taxonomy" id="4639"/>
    <lineage>
        <taxon>Eukaryota</taxon>
        <taxon>Viridiplantae</taxon>
        <taxon>Streptophyta</taxon>
        <taxon>Embryophyta</taxon>
        <taxon>Tracheophyta</taxon>
        <taxon>Spermatophyta</taxon>
        <taxon>Magnoliopsida</taxon>
        <taxon>Liliopsida</taxon>
        <taxon>Zingiberales</taxon>
        <taxon>Musaceae</taxon>
        <taxon>Ensete</taxon>
    </lineage>
</organism>
<dbReference type="AlphaFoldDB" id="A0A426YZZ1"/>
<gene>
    <name evidence="3" type="ORF">B296_00022540</name>
</gene>
<evidence type="ECO:0000313" key="4">
    <source>
        <dbReference type="Proteomes" id="UP000287651"/>
    </source>
</evidence>
<dbReference type="Proteomes" id="UP000287651">
    <property type="component" value="Unassembled WGS sequence"/>
</dbReference>
<feature type="transmembrane region" description="Helical" evidence="2">
    <location>
        <begin position="82"/>
        <end position="104"/>
    </location>
</feature>
<sequence length="237" mass="25907">MMSIWSKVYRPAEPPQVTCELVTSLPNEESDGRETTHSWVARVRDQLSLVASRSKQPALIAHSHFLASLRGIFGEGEAMNAYALHLAMAALFGASFVAVSAYYVHRKTLAQLLELARAVDRDRDGGADDDGGLNRGSSSRRGGRRKGPGYYRRGAGSLSLPDVMAAAILNGEEEEEEGDDDEPIRRRRLVVNEDEDVLPSFPIPPGLPRLQTVPEGIYASPFSAFPSKRPGPMKFVS</sequence>
<feature type="region of interest" description="Disordered" evidence="1">
    <location>
        <begin position="123"/>
        <end position="155"/>
    </location>
</feature>
<protein>
    <submittedName>
        <fullName evidence="3">Uncharacterized protein</fullName>
    </submittedName>
</protein>
<comment type="caution">
    <text evidence="3">The sequence shown here is derived from an EMBL/GenBank/DDBJ whole genome shotgun (WGS) entry which is preliminary data.</text>
</comment>
<evidence type="ECO:0000313" key="3">
    <source>
        <dbReference type="EMBL" id="RRT57298.1"/>
    </source>
</evidence>
<proteinExistence type="predicted"/>
<dbReference type="EMBL" id="AMZH03009225">
    <property type="protein sequence ID" value="RRT57298.1"/>
    <property type="molecule type" value="Genomic_DNA"/>
</dbReference>